<feature type="compositionally biased region" description="Polar residues" evidence="1">
    <location>
        <begin position="1"/>
        <end position="12"/>
    </location>
</feature>
<gene>
    <name evidence="2" type="ORF">QBC37DRAFT_449655</name>
</gene>
<feature type="compositionally biased region" description="Pro residues" evidence="1">
    <location>
        <begin position="303"/>
        <end position="312"/>
    </location>
</feature>
<feature type="region of interest" description="Disordered" evidence="1">
    <location>
        <begin position="277"/>
        <end position="320"/>
    </location>
</feature>
<dbReference type="SUPFAM" id="SSF82171">
    <property type="entry name" value="DPP6 N-terminal domain-like"/>
    <property type="match status" value="1"/>
</dbReference>
<dbReference type="Proteomes" id="UP001301769">
    <property type="component" value="Unassembled WGS sequence"/>
</dbReference>
<sequence>MAKTKPTTNNSAHFRRTTRLSPSAYTKFSPHGPPELSRSDTRDEQRPEWESIYFVWFVALCPTSERLSGQRQNKEHGIGTAMAAQEAGAAPGGPGKAAPIDETLSSISSTSATITRFLRSVRAAHSHLAAVSRELSDLRLLLELMRDEQDIPLLLQAQVLALLHDCRGILARIRDMLEGGTSPTHWTSVVKPNMPSLRQSLEIFRRSLGLVLEVVHLSSLASDADATELGEVEEQIYDEVDHLRIEAALVEPIDESAMPVLLLSYLDAIVNCVRNSDNSSSQYSVRTRSIDTQSQAQTDTNPIPTPTSPEPPGTTSSTTSAATAIESGLETIGIEEGLEAVSLDQQQTDASQSAVISRQFETAGPWHPTQDIVLPFYSPPPQSPAPSTRSTPPQQSVHPSQSPTPTPPPPPPRPGLSHSLSQPSQSPISPHTRPSQHSPQTHSPVQGVTGYPQPGHSPASSLSQQMWNQQMWRYNSNSPIMRSDSFDSRVSSAEARSATLGPEKWTEPARDFGNPNPNGYTYPSSAYHSSRDPSIASIASVTSMNPPSTAPTDSPRSLFSLARHNTNNSSTSNNGHVPGPGNETPTSFNSMRSPSTASSVYSTHPTHPTPLTPTGHWNPSLYQPQPTNPVLSSSSSSTSKLSLVDGINQSAGSARLVSQPAAYASPIDIVPTRHLTDKGKPHDVFHIDASPTSSFIATKHSNNHIKIWSVPKNSVHSNTKITSYVTPQARSREYFIRSHAILSESATLIGITTHFGFNLEIHNFSKTSSSKKLQTIDDAHRWAASRRDAYQTNYAPLVVYRPRTNQINKFFLSRHPSAKKPFWEDTSQSIDLDRANLPFVPKFPELAYSANSPFLIAAAGPRPGENNTSNMTDSSSSVGTSSSNNNNIILIAWQMTPVSENKLQSRSPVNSSSISTHSGNSEDLFNDGASSIYSSTASPDPYHHNQQRQYDRHRPHRFITPSYPPLQNSLPSVLVAHSTTVVSIWIPANHADIPLGPGGKFRQTPVSAPERYVLIWDIMTNATRMFGIPNVQACVSPDCRFVAYCDPGRGTPGTQGKFVIIDVASGEECWRWPARDGLQKQAQQAPWASFGGQMENLSRVTVFEFSSDSRLLIVGDASGALGIYEVREAGHGPGGRYELGEMRYSPPGPGSWSGPGGVIGSDILVVVGWALGVLTRLSV</sequence>
<feature type="region of interest" description="Disordered" evidence="1">
    <location>
        <begin position="1"/>
        <end position="44"/>
    </location>
</feature>
<comment type="caution">
    <text evidence="2">The sequence shown here is derived from an EMBL/GenBank/DDBJ whole genome shotgun (WGS) entry which is preliminary data.</text>
</comment>
<proteinExistence type="predicted"/>
<keyword evidence="3" id="KW-1185">Reference proteome</keyword>
<evidence type="ECO:0000256" key="1">
    <source>
        <dbReference type="SAM" id="MobiDB-lite"/>
    </source>
</evidence>
<organism evidence="2 3">
    <name type="scientific">Rhypophila decipiens</name>
    <dbReference type="NCBI Taxonomy" id="261697"/>
    <lineage>
        <taxon>Eukaryota</taxon>
        <taxon>Fungi</taxon>
        <taxon>Dikarya</taxon>
        <taxon>Ascomycota</taxon>
        <taxon>Pezizomycotina</taxon>
        <taxon>Sordariomycetes</taxon>
        <taxon>Sordariomycetidae</taxon>
        <taxon>Sordariales</taxon>
        <taxon>Naviculisporaceae</taxon>
        <taxon>Rhypophila</taxon>
    </lineage>
</organism>
<protein>
    <submittedName>
        <fullName evidence="2">Uncharacterized protein</fullName>
    </submittedName>
</protein>
<feature type="compositionally biased region" description="Low complexity" evidence="1">
    <location>
        <begin position="911"/>
        <end position="921"/>
    </location>
</feature>
<feature type="compositionally biased region" description="Low complexity" evidence="1">
    <location>
        <begin position="565"/>
        <end position="574"/>
    </location>
</feature>
<feature type="compositionally biased region" description="Polar residues" evidence="1">
    <location>
        <begin position="515"/>
        <end position="528"/>
    </location>
</feature>
<feature type="compositionally biased region" description="Low complexity" evidence="1">
    <location>
        <begin position="866"/>
        <end position="881"/>
    </location>
</feature>
<name>A0AAN6YDY3_9PEZI</name>
<dbReference type="EMBL" id="MU858059">
    <property type="protein sequence ID" value="KAK4217518.1"/>
    <property type="molecule type" value="Genomic_DNA"/>
</dbReference>
<feature type="compositionally biased region" description="Polar residues" evidence="1">
    <location>
        <begin position="432"/>
        <end position="446"/>
    </location>
</feature>
<evidence type="ECO:0000313" key="3">
    <source>
        <dbReference type="Proteomes" id="UP001301769"/>
    </source>
</evidence>
<feature type="region of interest" description="Disordered" evidence="1">
    <location>
        <begin position="902"/>
        <end position="930"/>
    </location>
</feature>
<accession>A0AAN6YDY3</accession>
<feature type="region of interest" description="Disordered" evidence="1">
    <location>
        <begin position="363"/>
        <end position="464"/>
    </location>
</feature>
<feature type="compositionally biased region" description="Polar residues" evidence="1">
    <location>
        <begin position="277"/>
        <end position="301"/>
    </location>
</feature>
<feature type="compositionally biased region" description="Low complexity" evidence="1">
    <location>
        <begin position="416"/>
        <end position="431"/>
    </location>
</feature>
<evidence type="ECO:0000313" key="2">
    <source>
        <dbReference type="EMBL" id="KAK4217518.1"/>
    </source>
</evidence>
<feature type="compositionally biased region" description="Low complexity" evidence="1">
    <location>
        <begin position="385"/>
        <end position="401"/>
    </location>
</feature>
<feature type="region of interest" description="Disordered" evidence="1">
    <location>
        <begin position="484"/>
        <end position="607"/>
    </location>
</feature>
<reference evidence="2" key="1">
    <citation type="journal article" date="2023" name="Mol. Phylogenet. Evol.">
        <title>Genome-scale phylogeny and comparative genomics of the fungal order Sordariales.</title>
        <authorList>
            <person name="Hensen N."/>
            <person name="Bonometti L."/>
            <person name="Westerberg I."/>
            <person name="Brannstrom I.O."/>
            <person name="Guillou S."/>
            <person name="Cros-Aarteil S."/>
            <person name="Calhoun S."/>
            <person name="Haridas S."/>
            <person name="Kuo A."/>
            <person name="Mondo S."/>
            <person name="Pangilinan J."/>
            <person name="Riley R."/>
            <person name="LaButti K."/>
            <person name="Andreopoulos B."/>
            <person name="Lipzen A."/>
            <person name="Chen C."/>
            <person name="Yan M."/>
            <person name="Daum C."/>
            <person name="Ng V."/>
            <person name="Clum A."/>
            <person name="Steindorff A."/>
            <person name="Ohm R.A."/>
            <person name="Martin F."/>
            <person name="Silar P."/>
            <person name="Natvig D.O."/>
            <person name="Lalanne C."/>
            <person name="Gautier V."/>
            <person name="Ament-Velasquez S.L."/>
            <person name="Kruys A."/>
            <person name="Hutchinson M.I."/>
            <person name="Powell A.J."/>
            <person name="Barry K."/>
            <person name="Miller A.N."/>
            <person name="Grigoriev I.V."/>
            <person name="Debuchy R."/>
            <person name="Gladieux P."/>
            <person name="Hiltunen Thoren M."/>
            <person name="Johannesson H."/>
        </authorList>
    </citation>
    <scope>NUCLEOTIDE SEQUENCE</scope>
    <source>
        <strain evidence="2">PSN293</strain>
    </source>
</reference>
<feature type="compositionally biased region" description="Pro residues" evidence="1">
    <location>
        <begin position="402"/>
        <end position="414"/>
    </location>
</feature>
<feature type="region of interest" description="Disordered" evidence="1">
    <location>
        <begin position="860"/>
        <end position="881"/>
    </location>
</feature>
<feature type="compositionally biased region" description="Polar residues" evidence="1">
    <location>
        <begin position="583"/>
        <end position="602"/>
    </location>
</feature>
<dbReference type="AlphaFoldDB" id="A0AAN6YDY3"/>
<feature type="compositionally biased region" description="Polar residues" evidence="1">
    <location>
        <begin position="537"/>
        <end position="557"/>
    </location>
</feature>
<reference evidence="2" key="2">
    <citation type="submission" date="2023-05" db="EMBL/GenBank/DDBJ databases">
        <authorList>
            <consortium name="Lawrence Berkeley National Laboratory"/>
            <person name="Steindorff A."/>
            <person name="Hensen N."/>
            <person name="Bonometti L."/>
            <person name="Westerberg I."/>
            <person name="Brannstrom I.O."/>
            <person name="Guillou S."/>
            <person name="Cros-Aarteil S."/>
            <person name="Calhoun S."/>
            <person name="Haridas S."/>
            <person name="Kuo A."/>
            <person name="Mondo S."/>
            <person name="Pangilinan J."/>
            <person name="Riley R."/>
            <person name="Labutti K."/>
            <person name="Andreopoulos B."/>
            <person name="Lipzen A."/>
            <person name="Chen C."/>
            <person name="Yanf M."/>
            <person name="Daum C."/>
            <person name="Ng V."/>
            <person name="Clum A."/>
            <person name="Ohm R."/>
            <person name="Martin F."/>
            <person name="Silar P."/>
            <person name="Natvig D."/>
            <person name="Lalanne C."/>
            <person name="Gautier V."/>
            <person name="Ament-Velasquez S.L."/>
            <person name="Kruys A."/>
            <person name="Hutchinson M.I."/>
            <person name="Powell A.J."/>
            <person name="Barry K."/>
            <person name="Miller A.N."/>
            <person name="Grigoriev I.V."/>
            <person name="Debuchy R."/>
            <person name="Gladieux P."/>
            <person name="Thoren M.H."/>
            <person name="Johannesson H."/>
        </authorList>
    </citation>
    <scope>NUCLEOTIDE SEQUENCE</scope>
    <source>
        <strain evidence="2">PSN293</strain>
    </source>
</reference>